<gene>
    <name evidence="2" type="ORF">PSET11_02598</name>
</gene>
<keyword evidence="3" id="KW-1185">Reference proteome</keyword>
<dbReference type="RefSeq" id="WP_124092703.1">
    <property type="nucleotide sequence ID" value="NZ_CBCRYA010000002.1"/>
</dbReference>
<protein>
    <submittedName>
        <fullName evidence="2">26 kDa periplasmic immunogenic protein</fullName>
    </submittedName>
</protein>
<dbReference type="InterPro" id="IPR007497">
    <property type="entry name" value="SIMPL/DUF541"/>
</dbReference>
<evidence type="ECO:0000313" key="2">
    <source>
        <dbReference type="EMBL" id="VDC30489.1"/>
    </source>
</evidence>
<dbReference type="GO" id="GO:0006974">
    <property type="term" value="P:DNA damage response"/>
    <property type="evidence" value="ECO:0007669"/>
    <property type="project" value="TreeGrafter"/>
</dbReference>
<dbReference type="InterPro" id="IPR052022">
    <property type="entry name" value="26kDa_periplasmic_antigen"/>
</dbReference>
<dbReference type="PANTHER" id="PTHR34387:SF1">
    <property type="entry name" value="PERIPLASMIC IMMUNOGENIC PROTEIN"/>
    <property type="match status" value="1"/>
</dbReference>
<evidence type="ECO:0000256" key="1">
    <source>
        <dbReference type="SAM" id="MobiDB-lite"/>
    </source>
</evidence>
<evidence type="ECO:0000313" key="3">
    <source>
        <dbReference type="Proteomes" id="UP000280861"/>
    </source>
</evidence>
<sequence>MNTSHPSTPPEPSGTGSISAAAPVAVPGTVTVSGHGIAEAAPDLMLVSIGVESRAESVEAAYAAAGKALAAVVSAFKADAVAAADIRTTGLSVRADLVWREGEGQRVAGYIAASSLSVRLRDLASASRTVSAAATAGGDDVRLHNLQLMIADESALRTRARDTAWQNARATGEQFAALAGCSLGKVLSVTEGVTAAAPGPTPMAGMQRAVAVESLAVEAGENQVSVAVTVTWELLS</sequence>
<accession>A0A3P5XHX6</accession>
<dbReference type="AlphaFoldDB" id="A0A3P5XHX6"/>
<dbReference type="PANTHER" id="PTHR34387">
    <property type="entry name" value="SLR1258 PROTEIN"/>
    <property type="match status" value="1"/>
</dbReference>
<organism evidence="2 3">
    <name type="scientific">Arthrobacter ulcerisalmonis</name>
    <dbReference type="NCBI Taxonomy" id="2483813"/>
    <lineage>
        <taxon>Bacteria</taxon>
        <taxon>Bacillati</taxon>
        <taxon>Actinomycetota</taxon>
        <taxon>Actinomycetes</taxon>
        <taxon>Micrococcales</taxon>
        <taxon>Micrococcaceae</taxon>
        <taxon>Arthrobacter</taxon>
    </lineage>
</organism>
<feature type="region of interest" description="Disordered" evidence="1">
    <location>
        <begin position="1"/>
        <end position="20"/>
    </location>
</feature>
<name>A0A3P5XHX6_9MICC</name>
<reference evidence="2 3" key="1">
    <citation type="submission" date="2018-11" db="EMBL/GenBank/DDBJ databases">
        <authorList>
            <person name="Criscuolo A."/>
        </authorList>
    </citation>
    <scope>NUCLEOTIDE SEQUENCE [LARGE SCALE GENOMIC DNA]</scope>
    <source>
        <strain evidence="2">AT11b</strain>
    </source>
</reference>
<dbReference type="Proteomes" id="UP000280861">
    <property type="component" value="Unassembled WGS sequence"/>
</dbReference>
<dbReference type="EMBL" id="UXAU01000037">
    <property type="protein sequence ID" value="VDC30489.1"/>
    <property type="molecule type" value="Genomic_DNA"/>
</dbReference>
<proteinExistence type="predicted"/>
<dbReference type="Gene3D" id="3.30.70.2970">
    <property type="entry name" value="Protein of unknown function (DUF541), domain 2"/>
    <property type="match status" value="1"/>
</dbReference>
<dbReference type="Pfam" id="PF04402">
    <property type="entry name" value="SIMPL"/>
    <property type="match status" value="1"/>
</dbReference>
<dbReference type="Gene3D" id="3.30.110.170">
    <property type="entry name" value="Protein of unknown function (DUF541), domain 1"/>
    <property type="match status" value="1"/>
</dbReference>
<dbReference type="OrthoDB" id="9808766at2"/>